<organism evidence="4 5">
    <name type="scientific">Niastella koreensis</name>
    <dbReference type="NCBI Taxonomy" id="354356"/>
    <lineage>
        <taxon>Bacteria</taxon>
        <taxon>Pseudomonadati</taxon>
        <taxon>Bacteroidota</taxon>
        <taxon>Chitinophagia</taxon>
        <taxon>Chitinophagales</taxon>
        <taxon>Chitinophagaceae</taxon>
        <taxon>Niastella</taxon>
    </lineage>
</organism>
<feature type="region of interest" description="Disordered" evidence="3">
    <location>
        <begin position="103"/>
        <end position="149"/>
    </location>
</feature>
<dbReference type="EMBL" id="LWBO01000005">
    <property type="protein sequence ID" value="OQP51413.1"/>
    <property type="molecule type" value="Genomic_DNA"/>
</dbReference>
<evidence type="ECO:0000313" key="4">
    <source>
        <dbReference type="EMBL" id="OQP51413.1"/>
    </source>
</evidence>
<dbReference type="SMART" id="SM00712">
    <property type="entry name" value="PUR"/>
    <property type="match status" value="1"/>
</dbReference>
<comment type="caution">
    <text evidence="4">The sequence shown here is derived from an EMBL/GenBank/DDBJ whole genome shotgun (WGS) entry which is preliminary data.</text>
</comment>
<keyword evidence="2 4" id="KW-0238">DNA-binding</keyword>
<protein>
    <submittedName>
        <fullName evidence="4">DNA-binding protein</fullName>
    </submittedName>
</protein>
<dbReference type="Proteomes" id="UP000192277">
    <property type="component" value="Unassembled WGS sequence"/>
</dbReference>
<gene>
    <name evidence="4" type="ORF">A4D02_25140</name>
</gene>
<keyword evidence="5" id="KW-1185">Reference proteome</keyword>
<evidence type="ECO:0000313" key="5">
    <source>
        <dbReference type="Proteomes" id="UP000192277"/>
    </source>
</evidence>
<dbReference type="Gene3D" id="3.10.450.700">
    <property type="match status" value="1"/>
</dbReference>
<accession>A0ABX3NZZ3</accession>
<dbReference type="RefSeq" id="WP_014219899.1">
    <property type="nucleotide sequence ID" value="NZ_LWBO01000005.1"/>
</dbReference>
<sequence>MTVAYENNDKRMESVYSKRIRAGKRRTYFFDVRATRGNDYYITITESRKKFNENGYDRHKIFLYKEDFNKFLKALTEAVDYVKTELMPNFDFDAYNHDQVADTDMDDVMDSPAATSTPPSAPALQPVISAAASNGSSSAADAGEEVDKW</sequence>
<evidence type="ECO:0000256" key="2">
    <source>
        <dbReference type="ARBA" id="ARBA00023125"/>
    </source>
</evidence>
<evidence type="ECO:0000256" key="1">
    <source>
        <dbReference type="ARBA" id="ARBA00009251"/>
    </source>
</evidence>
<reference evidence="4 5" key="1">
    <citation type="submission" date="2016-04" db="EMBL/GenBank/DDBJ databases">
        <authorList>
            <person name="Chen L."/>
            <person name="Zhuang W."/>
            <person name="Wang G."/>
        </authorList>
    </citation>
    <scope>NUCLEOTIDE SEQUENCE [LARGE SCALE GENOMIC DNA]</scope>
    <source>
        <strain evidence="5">GR20</strain>
    </source>
</reference>
<comment type="similarity">
    <text evidence="1">Belongs to the PUR DNA-binding protein family.</text>
</comment>
<dbReference type="InterPro" id="IPR006628">
    <property type="entry name" value="PUR-bd_fam"/>
</dbReference>
<dbReference type="Pfam" id="PF11680">
    <property type="entry name" value="DUF3276"/>
    <property type="match status" value="1"/>
</dbReference>
<proteinExistence type="inferred from homology"/>
<evidence type="ECO:0000256" key="3">
    <source>
        <dbReference type="SAM" id="MobiDB-lite"/>
    </source>
</evidence>
<name>A0ABX3NZZ3_9BACT</name>
<feature type="compositionally biased region" description="Low complexity" evidence="3">
    <location>
        <begin position="129"/>
        <end position="141"/>
    </location>
</feature>
<dbReference type="GO" id="GO:0003677">
    <property type="term" value="F:DNA binding"/>
    <property type="evidence" value="ECO:0007669"/>
    <property type="project" value="UniProtKB-KW"/>
</dbReference>